<comment type="caution">
    <text evidence="2">The sequence shown here is derived from an EMBL/GenBank/DDBJ whole genome shotgun (WGS) entry which is preliminary data.</text>
</comment>
<reference evidence="2" key="1">
    <citation type="submission" date="2021-09" db="EMBL/GenBank/DDBJ databases">
        <authorList>
            <consortium name="AG Swart"/>
            <person name="Singh M."/>
            <person name="Singh A."/>
            <person name="Seah K."/>
            <person name="Emmerich C."/>
        </authorList>
    </citation>
    <scope>NUCLEOTIDE SEQUENCE</scope>
    <source>
        <strain evidence="2">ATCC30299</strain>
    </source>
</reference>
<feature type="signal peptide" evidence="1">
    <location>
        <begin position="1"/>
        <end position="19"/>
    </location>
</feature>
<name>A0AAU9K5N9_9CILI</name>
<protein>
    <submittedName>
        <fullName evidence="2">Uncharacterized protein</fullName>
    </submittedName>
</protein>
<evidence type="ECO:0000313" key="2">
    <source>
        <dbReference type="EMBL" id="CAG9334884.1"/>
    </source>
</evidence>
<dbReference type="Proteomes" id="UP001162131">
    <property type="component" value="Unassembled WGS sequence"/>
</dbReference>
<proteinExistence type="predicted"/>
<sequence>MCWKHKSAWHFLISFHLESFIQLPRFLIYKSSQKIATNPILVYLGKRFLDIYIKLKQATNIPFNGFELSFNKKQSQTGKEML</sequence>
<organism evidence="2 3">
    <name type="scientific">Blepharisma stoltei</name>
    <dbReference type="NCBI Taxonomy" id="1481888"/>
    <lineage>
        <taxon>Eukaryota</taxon>
        <taxon>Sar</taxon>
        <taxon>Alveolata</taxon>
        <taxon>Ciliophora</taxon>
        <taxon>Postciliodesmatophora</taxon>
        <taxon>Heterotrichea</taxon>
        <taxon>Heterotrichida</taxon>
        <taxon>Blepharismidae</taxon>
        <taxon>Blepharisma</taxon>
    </lineage>
</organism>
<dbReference type="EMBL" id="CAJZBQ010000060">
    <property type="protein sequence ID" value="CAG9334884.1"/>
    <property type="molecule type" value="Genomic_DNA"/>
</dbReference>
<gene>
    <name evidence="2" type="ORF">BSTOLATCC_MIC62469</name>
</gene>
<accession>A0AAU9K5N9</accession>
<evidence type="ECO:0000256" key="1">
    <source>
        <dbReference type="SAM" id="SignalP"/>
    </source>
</evidence>
<keyword evidence="3" id="KW-1185">Reference proteome</keyword>
<evidence type="ECO:0000313" key="3">
    <source>
        <dbReference type="Proteomes" id="UP001162131"/>
    </source>
</evidence>
<feature type="chain" id="PRO_5043403858" evidence="1">
    <location>
        <begin position="20"/>
        <end position="82"/>
    </location>
</feature>
<dbReference type="AlphaFoldDB" id="A0AAU9K5N9"/>
<keyword evidence="1" id="KW-0732">Signal</keyword>